<feature type="chain" id="PRO_5046857038" evidence="2">
    <location>
        <begin position="31"/>
        <end position="691"/>
    </location>
</feature>
<dbReference type="InterPro" id="IPR050585">
    <property type="entry name" value="Xaa-Pro_dipeptidyl-ppase/CocE"/>
</dbReference>
<protein>
    <submittedName>
        <fullName evidence="4">CocE/NonD family hydrolase</fullName>
    </submittedName>
</protein>
<reference evidence="4 5" key="1">
    <citation type="submission" date="2021-01" db="EMBL/GenBank/DDBJ databases">
        <title>WGS of actinomycetes isolated from Thailand.</title>
        <authorList>
            <person name="Thawai C."/>
        </authorList>
    </citation>
    <scope>NUCLEOTIDE SEQUENCE [LARGE SCALE GENOMIC DNA]</scope>
    <source>
        <strain evidence="4 5">LPG 2</strain>
    </source>
</reference>
<keyword evidence="2" id="KW-0732">Signal</keyword>
<dbReference type="PANTHER" id="PTHR43056:SF10">
    <property type="entry name" value="COCE_NOND FAMILY, PUTATIVE (AFU_ORTHOLOGUE AFUA_7G00600)-RELATED"/>
    <property type="match status" value="1"/>
</dbReference>
<dbReference type="InterPro" id="IPR008979">
    <property type="entry name" value="Galactose-bd-like_sf"/>
</dbReference>
<keyword evidence="5" id="KW-1185">Reference proteome</keyword>
<dbReference type="Proteomes" id="UP000602198">
    <property type="component" value="Unassembled WGS sequence"/>
</dbReference>
<dbReference type="SUPFAM" id="SSF53474">
    <property type="entry name" value="alpha/beta-Hydrolases"/>
    <property type="match status" value="1"/>
</dbReference>
<evidence type="ECO:0000313" key="4">
    <source>
        <dbReference type="EMBL" id="MBL1075983.1"/>
    </source>
</evidence>
<dbReference type="InterPro" id="IPR000383">
    <property type="entry name" value="Xaa-Pro-like_dom"/>
</dbReference>
<evidence type="ECO:0000259" key="3">
    <source>
        <dbReference type="SMART" id="SM00939"/>
    </source>
</evidence>
<sequence length="691" mass="73716">MRSGSRARLAGKLAAAAVAAVLGTSLLVQPASGDPAGDFTGIDGGTYAAGWTAAVDGPQPYNGIAPDLAVPITMSDGTVLKADIIHPADNGRVPDTRRPVVLQMQGYGKMPMLIGQALLSIPGIQDVLLPWLASLNLPGVGLDGIFDMTRQLDSGAVSAAIQDWALAHAGYTLVQVDIRGTGTSEGKWQVFGEREKQDMVEVIDWITRQSWSDGNVGTMGISFTGISAMEVADRNPPGLKAIFAYEPSADIFTDIAGSGGAVGAGFLVPWLIGVNFLKMIPDVEALLVGKFDPAQQLEWLRDRIADPAVLVDKVLNGYTAMAPSQLTPSTQEIYDPESGFRQGLKIDPSKVEVPTFVVDAWWDLFGSTPTDTYNTMPLPLEQKKLIMGEGYHLGSGVAGFGHPGMPPRLDVLQRAWFDKWLRGIDNGIDRYSPLTLKQQGGGWVTSLEYPNNAITYRRMYLNDIPSGTTQSSLYDGGLSAAPPATPRDLTVAPGVLSLCSRDAARIAAGIVSIIQACGDDSRIWEMNGLTFTSAPVAEPTTISGAINMHLNVVHDAADGYWVVTLNDVAPDGASREITTGQLVSSLRQIDDAASLKSPNGDYTQPAYYLDMDRRQPTVPGEAVTLDIAMTPMEAVLAPGHRLRIDVYASNFPKGVPILPILVDSGLKPQHVRLDPNAPSWVNIPLSAAVPE</sequence>
<dbReference type="RefSeq" id="WP_201948574.1">
    <property type="nucleotide sequence ID" value="NZ_JAERRJ010000006.1"/>
</dbReference>
<name>A0ABS1M9Z0_9NOCA</name>
<dbReference type="SUPFAM" id="SSF49785">
    <property type="entry name" value="Galactose-binding domain-like"/>
    <property type="match status" value="1"/>
</dbReference>
<dbReference type="Pfam" id="PF02129">
    <property type="entry name" value="Peptidase_S15"/>
    <property type="match status" value="1"/>
</dbReference>
<evidence type="ECO:0000256" key="1">
    <source>
        <dbReference type="ARBA" id="ARBA00022801"/>
    </source>
</evidence>
<organism evidence="4 5">
    <name type="scientific">Nocardia acididurans</name>
    <dbReference type="NCBI Taxonomy" id="2802282"/>
    <lineage>
        <taxon>Bacteria</taxon>
        <taxon>Bacillati</taxon>
        <taxon>Actinomycetota</taxon>
        <taxon>Actinomycetes</taxon>
        <taxon>Mycobacteriales</taxon>
        <taxon>Nocardiaceae</taxon>
        <taxon>Nocardia</taxon>
    </lineage>
</organism>
<dbReference type="PANTHER" id="PTHR43056">
    <property type="entry name" value="PEPTIDASE S9 PROLYL OLIGOPEPTIDASE"/>
    <property type="match status" value="1"/>
</dbReference>
<feature type="domain" description="Xaa-Pro dipeptidyl-peptidase C-terminal" evidence="3">
    <location>
        <begin position="414"/>
        <end position="682"/>
    </location>
</feature>
<dbReference type="Gene3D" id="3.40.50.1820">
    <property type="entry name" value="alpha/beta hydrolase"/>
    <property type="match status" value="1"/>
</dbReference>
<dbReference type="SMART" id="SM00939">
    <property type="entry name" value="PepX_C"/>
    <property type="match status" value="1"/>
</dbReference>
<gene>
    <name evidence="4" type="ORF">JK358_16415</name>
</gene>
<accession>A0ABS1M9Z0</accession>
<dbReference type="InterPro" id="IPR013736">
    <property type="entry name" value="Xaa-Pro_dipept_C"/>
</dbReference>
<evidence type="ECO:0000256" key="2">
    <source>
        <dbReference type="SAM" id="SignalP"/>
    </source>
</evidence>
<dbReference type="InterPro" id="IPR005674">
    <property type="entry name" value="CocE/Ser_esterase"/>
</dbReference>
<dbReference type="Pfam" id="PF08530">
    <property type="entry name" value="PepX_C"/>
    <property type="match status" value="1"/>
</dbReference>
<dbReference type="InterPro" id="IPR029058">
    <property type="entry name" value="AB_hydrolase_fold"/>
</dbReference>
<dbReference type="EMBL" id="JAERRJ010000006">
    <property type="protein sequence ID" value="MBL1075983.1"/>
    <property type="molecule type" value="Genomic_DNA"/>
</dbReference>
<evidence type="ECO:0000313" key="5">
    <source>
        <dbReference type="Proteomes" id="UP000602198"/>
    </source>
</evidence>
<dbReference type="GO" id="GO:0016787">
    <property type="term" value="F:hydrolase activity"/>
    <property type="evidence" value="ECO:0007669"/>
    <property type="project" value="UniProtKB-KW"/>
</dbReference>
<keyword evidence="1 4" id="KW-0378">Hydrolase</keyword>
<dbReference type="NCBIfam" id="TIGR00976">
    <property type="entry name" value="CocE_NonD"/>
    <property type="match status" value="1"/>
</dbReference>
<feature type="signal peptide" evidence="2">
    <location>
        <begin position="1"/>
        <end position="30"/>
    </location>
</feature>
<dbReference type="Gene3D" id="2.60.120.260">
    <property type="entry name" value="Galactose-binding domain-like"/>
    <property type="match status" value="1"/>
</dbReference>
<comment type="caution">
    <text evidence="4">The sequence shown here is derived from an EMBL/GenBank/DDBJ whole genome shotgun (WGS) entry which is preliminary data.</text>
</comment>
<proteinExistence type="predicted"/>